<organism evidence="1">
    <name type="scientific">mine drainage metagenome</name>
    <dbReference type="NCBI Taxonomy" id="410659"/>
    <lineage>
        <taxon>unclassified sequences</taxon>
        <taxon>metagenomes</taxon>
        <taxon>ecological metagenomes</taxon>
    </lineage>
</organism>
<accession>E6PSH1</accession>
<protein>
    <submittedName>
        <fullName evidence="1">Uncharacterized protein</fullName>
    </submittedName>
</protein>
<name>E6PSH1_9ZZZZ</name>
<dbReference type="Gene3D" id="2.40.160.20">
    <property type="match status" value="1"/>
</dbReference>
<comment type="caution">
    <text evidence="1">The sequence shown here is derived from an EMBL/GenBank/DDBJ whole genome shotgun (WGS) entry which is preliminary data.</text>
</comment>
<gene>
    <name evidence="1" type="ORF">CARN2_3354</name>
</gene>
<proteinExistence type="predicted"/>
<dbReference type="EMBL" id="CABM01000048">
    <property type="protein sequence ID" value="CBH97878.1"/>
    <property type="molecule type" value="Genomic_DNA"/>
</dbReference>
<reference evidence="1" key="1">
    <citation type="submission" date="2009-10" db="EMBL/GenBank/DDBJ databases">
        <title>Diversity of trophic interactions inside an arsenic-rich microbial ecosystem.</title>
        <authorList>
            <person name="Bertin P.N."/>
            <person name="Heinrich-Salmeron A."/>
            <person name="Pelletier E."/>
            <person name="Goulhen-Chollet F."/>
            <person name="Arsene-Ploetze F."/>
            <person name="Gallien S."/>
            <person name="Calteau A."/>
            <person name="Vallenet D."/>
            <person name="Casiot C."/>
            <person name="Chane-Woon-Ming B."/>
            <person name="Giloteaux L."/>
            <person name="Barakat M."/>
            <person name="Bonnefoy V."/>
            <person name="Bruneel O."/>
            <person name="Chandler M."/>
            <person name="Cleiss J."/>
            <person name="Duran R."/>
            <person name="Elbaz-Poulichet F."/>
            <person name="Fonknechten N."/>
            <person name="Lauga B."/>
            <person name="Mornico D."/>
            <person name="Ortet P."/>
            <person name="Schaeffer C."/>
            <person name="Siguier P."/>
            <person name="Alexander Thil Smith A."/>
            <person name="Van Dorsselaer A."/>
            <person name="Weissenbach J."/>
            <person name="Medigue C."/>
            <person name="Le Paslier D."/>
        </authorList>
    </citation>
    <scope>NUCLEOTIDE SEQUENCE</scope>
</reference>
<evidence type="ECO:0000313" key="1">
    <source>
        <dbReference type="EMBL" id="CBH97878.1"/>
    </source>
</evidence>
<dbReference type="AlphaFoldDB" id="E6PSH1"/>
<sequence>MQTKPTLSLAALVLALVAALPAHAHGASSMSMAAPMQAPTPPRWALDISTTSYHTRQWARDSLNQDNPGLGVEYHCARNAGLAVGFYKNSYSRTSVYALATYTPLHIALPAGFSVAAGGAFGAISGYTSAETPDRPLMAAALLEVRDQAGYGINLVAVPNAGQSAGFIGLQLVVPLT</sequence>